<name>K8XWU5_RHOOP</name>
<feature type="transmembrane region" description="Helical" evidence="1">
    <location>
        <begin position="6"/>
        <end position="21"/>
    </location>
</feature>
<sequence>MTGWLVGLAIIGFVFFIWLWGRHTLVVAALYLLAWLGVTIYFVVDTVLYNSDDSWFERAGYGFMTLVICAVLGFVGLMFVIIPETVRKPRKRTGAWR</sequence>
<keyword evidence="1" id="KW-0472">Membrane</keyword>
<dbReference type="EMBL" id="AJYC02000052">
    <property type="protein sequence ID" value="EKT81625.1"/>
    <property type="molecule type" value="Genomic_DNA"/>
</dbReference>
<dbReference type="Proteomes" id="UP000005951">
    <property type="component" value="Unassembled WGS sequence"/>
</dbReference>
<protein>
    <submittedName>
        <fullName evidence="2">Uncharacterized protein</fullName>
    </submittedName>
</protein>
<evidence type="ECO:0000256" key="1">
    <source>
        <dbReference type="SAM" id="Phobius"/>
    </source>
</evidence>
<organism evidence="2 3">
    <name type="scientific">Rhodococcus opacus M213</name>
    <dbReference type="NCBI Taxonomy" id="1129896"/>
    <lineage>
        <taxon>Bacteria</taxon>
        <taxon>Bacillati</taxon>
        <taxon>Actinomycetota</taxon>
        <taxon>Actinomycetes</taxon>
        <taxon>Mycobacteriales</taxon>
        <taxon>Nocardiaceae</taxon>
        <taxon>Rhodococcus</taxon>
    </lineage>
</organism>
<dbReference type="RefSeq" id="WP_005257543.1">
    <property type="nucleotide sequence ID" value="NZ_AJYC02000052.1"/>
</dbReference>
<dbReference type="AlphaFoldDB" id="K8XWU5"/>
<proteinExistence type="predicted"/>
<keyword evidence="1" id="KW-0812">Transmembrane</keyword>
<feature type="transmembrane region" description="Helical" evidence="1">
    <location>
        <begin position="28"/>
        <end position="49"/>
    </location>
</feature>
<reference evidence="2 3" key="1">
    <citation type="journal article" date="2013" name="Genome Announc.">
        <title>Draft Genome Sequence of Rhodococcus opacus Strain M213 Shows a Diverse Catabolic Potential.</title>
        <authorList>
            <person name="Pathak A."/>
            <person name="Green S.J."/>
            <person name="Ogram A."/>
            <person name="Chauhan A."/>
        </authorList>
    </citation>
    <scope>NUCLEOTIDE SEQUENCE [LARGE SCALE GENOMIC DNA]</scope>
    <source>
        <strain evidence="2 3">M213</strain>
    </source>
</reference>
<gene>
    <name evidence="2" type="ORF">WSS_A16311</name>
</gene>
<comment type="caution">
    <text evidence="2">The sequence shown here is derived from an EMBL/GenBank/DDBJ whole genome shotgun (WGS) entry which is preliminary data.</text>
</comment>
<evidence type="ECO:0000313" key="2">
    <source>
        <dbReference type="EMBL" id="EKT81625.1"/>
    </source>
</evidence>
<evidence type="ECO:0000313" key="3">
    <source>
        <dbReference type="Proteomes" id="UP000005951"/>
    </source>
</evidence>
<keyword evidence="1" id="KW-1133">Transmembrane helix</keyword>
<feature type="transmembrane region" description="Helical" evidence="1">
    <location>
        <begin position="61"/>
        <end position="82"/>
    </location>
</feature>
<accession>K8XWU5</accession>